<comment type="similarity">
    <text evidence="2 7">Belongs to the peptidase M14 family.</text>
</comment>
<keyword evidence="6" id="KW-0482">Metalloprotease</keyword>
<dbReference type="SMART" id="SM00631">
    <property type="entry name" value="Zn_pept"/>
    <property type="match status" value="1"/>
</dbReference>
<keyword evidence="5" id="KW-0862">Zinc</keyword>
<feature type="active site" description="Proton donor/acceptor" evidence="7">
    <location>
        <position position="302"/>
    </location>
</feature>
<dbReference type="PANTHER" id="PTHR11705">
    <property type="entry name" value="PROTEASE FAMILY M14 CARBOXYPEPTIDASE A,B"/>
    <property type="match status" value="1"/>
</dbReference>
<dbReference type="PROSITE" id="PS52035">
    <property type="entry name" value="PEPTIDASE_M14"/>
    <property type="match status" value="1"/>
</dbReference>
<protein>
    <recommendedName>
        <fullName evidence="10">Peptidase M14 domain-containing protein</fullName>
    </recommendedName>
</protein>
<sequence>MRFAWVFIVVSYLRIHSVYSEGSLGGFYSLSDIYEITSNITQYSAQYLSSKTIDTNTAIESDNPIVAIRWIFNKNIDSQYHRAIVISAEQYTSQPLSTSMVFYLLDLLRGSNDTKVNYLSETKEIWFLPALNPDALKYVGSIYKTGSNIISRYKNVEVNSCENSTEQGTNLNRNYDAAWEIINPGSSTDPCSDNYKGEKAFSARETQAVKSFLESVADRLDLWIHFDDYGDKYYCPYTQKYGTSAQFFQNTSWEYILDGIKKQTSLIPASVGSYYETNNSTQNGALIDYVYTYTNKSALALEIAIGPKNPSESIIKDTLEAHVPAIIDLMINSGYYLDLKFERVNSQDCTDDLTVCKNGIANKTWVFELSLINPGIRWAPTSKLTLSFNISGTNSSIVVEPGLYSVLNQELFSDGSNSSYSINQTSTNSSMILDLESFPPYHSAYLKLCLDQINPPYSDSSSNVTISYSIQLSANYGGYYYSLASPLNGSLYLNSEINSKSDNDESSSNDSLSGGAIAGIVIGIIAFFFLIIGGIFIYKKLRKPTLSTQLTLDGNCTALDGGISKDPDQKGGFTPVQI</sequence>
<evidence type="ECO:0000256" key="7">
    <source>
        <dbReference type="PROSITE-ProRule" id="PRU01379"/>
    </source>
</evidence>
<organism evidence="11 12">
    <name type="scientific">Blepharisma stoltei</name>
    <dbReference type="NCBI Taxonomy" id="1481888"/>
    <lineage>
        <taxon>Eukaryota</taxon>
        <taxon>Sar</taxon>
        <taxon>Alveolata</taxon>
        <taxon>Ciliophora</taxon>
        <taxon>Postciliodesmatophora</taxon>
        <taxon>Heterotrichea</taxon>
        <taxon>Heterotrichida</taxon>
        <taxon>Blepharismidae</taxon>
        <taxon>Blepharisma</taxon>
    </lineage>
</organism>
<dbReference type="SUPFAM" id="SSF53187">
    <property type="entry name" value="Zn-dependent exopeptidases"/>
    <property type="match status" value="1"/>
</dbReference>
<keyword evidence="8" id="KW-0812">Transmembrane</keyword>
<evidence type="ECO:0000256" key="5">
    <source>
        <dbReference type="ARBA" id="ARBA00022833"/>
    </source>
</evidence>
<dbReference type="GO" id="GO:0004181">
    <property type="term" value="F:metallocarboxypeptidase activity"/>
    <property type="evidence" value="ECO:0007669"/>
    <property type="project" value="InterPro"/>
</dbReference>
<feature type="transmembrane region" description="Helical" evidence="8">
    <location>
        <begin position="516"/>
        <end position="538"/>
    </location>
</feature>
<dbReference type="GO" id="GO:0006508">
    <property type="term" value="P:proteolysis"/>
    <property type="evidence" value="ECO:0007669"/>
    <property type="project" value="UniProtKB-KW"/>
</dbReference>
<dbReference type="GO" id="GO:0005615">
    <property type="term" value="C:extracellular space"/>
    <property type="evidence" value="ECO:0007669"/>
    <property type="project" value="TreeGrafter"/>
</dbReference>
<dbReference type="GO" id="GO:0008270">
    <property type="term" value="F:zinc ion binding"/>
    <property type="evidence" value="ECO:0007669"/>
    <property type="project" value="InterPro"/>
</dbReference>
<evidence type="ECO:0000259" key="10">
    <source>
        <dbReference type="PROSITE" id="PS52035"/>
    </source>
</evidence>
<evidence type="ECO:0000256" key="8">
    <source>
        <dbReference type="SAM" id="Phobius"/>
    </source>
</evidence>
<evidence type="ECO:0000313" key="11">
    <source>
        <dbReference type="EMBL" id="CAG9334319.1"/>
    </source>
</evidence>
<keyword evidence="12" id="KW-1185">Reference proteome</keyword>
<feature type="chain" id="PRO_5043358830" description="Peptidase M14 domain-containing protein" evidence="9">
    <location>
        <begin position="21"/>
        <end position="578"/>
    </location>
</feature>
<keyword evidence="9" id="KW-0732">Signal</keyword>
<dbReference type="AlphaFoldDB" id="A0AAU9K9H7"/>
<dbReference type="PANTHER" id="PTHR11705:SF143">
    <property type="entry name" value="SLL0236 PROTEIN"/>
    <property type="match status" value="1"/>
</dbReference>
<reference evidence="11" key="1">
    <citation type="submission" date="2021-09" db="EMBL/GenBank/DDBJ databases">
        <authorList>
            <consortium name="AG Swart"/>
            <person name="Singh M."/>
            <person name="Singh A."/>
            <person name="Seah K."/>
            <person name="Emmerich C."/>
        </authorList>
    </citation>
    <scope>NUCLEOTIDE SEQUENCE</scope>
    <source>
        <strain evidence="11">ATCC30299</strain>
    </source>
</reference>
<evidence type="ECO:0000256" key="6">
    <source>
        <dbReference type="ARBA" id="ARBA00023049"/>
    </source>
</evidence>
<evidence type="ECO:0000256" key="9">
    <source>
        <dbReference type="SAM" id="SignalP"/>
    </source>
</evidence>
<feature type="domain" description="Peptidase M14" evidence="10">
    <location>
        <begin position="26"/>
        <end position="333"/>
    </location>
</feature>
<dbReference type="Gene3D" id="3.40.630.10">
    <property type="entry name" value="Zn peptidases"/>
    <property type="match status" value="1"/>
</dbReference>
<dbReference type="InterPro" id="IPR000834">
    <property type="entry name" value="Peptidase_M14"/>
</dbReference>
<gene>
    <name evidence="11" type="ORF">BSTOLATCC_MIC60938</name>
</gene>
<dbReference type="Pfam" id="PF00246">
    <property type="entry name" value="Peptidase_M14"/>
    <property type="match status" value="1"/>
</dbReference>
<dbReference type="EMBL" id="CAJZBQ010000058">
    <property type="protein sequence ID" value="CAG9334319.1"/>
    <property type="molecule type" value="Genomic_DNA"/>
</dbReference>
<keyword evidence="3" id="KW-0645">Protease</keyword>
<comment type="cofactor">
    <cofactor evidence="1">
        <name>Zn(2+)</name>
        <dbReference type="ChEBI" id="CHEBI:29105"/>
    </cofactor>
</comment>
<evidence type="ECO:0000256" key="4">
    <source>
        <dbReference type="ARBA" id="ARBA00022801"/>
    </source>
</evidence>
<keyword evidence="8" id="KW-1133">Transmembrane helix</keyword>
<proteinExistence type="inferred from homology"/>
<name>A0AAU9K9H7_9CILI</name>
<evidence type="ECO:0000256" key="2">
    <source>
        <dbReference type="ARBA" id="ARBA00005988"/>
    </source>
</evidence>
<comment type="caution">
    <text evidence="11">The sequence shown here is derived from an EMBL/GenBank/DDBJ whole genome shotgun (WGS) entry which is preliminary data.</text>
</comment>
<accession>A0AAU9K9H7</accession>
<evidence type="ECO:0000256" key="3">
    <source>
        <dbReference type="ARBA" id="ARBA00022670"/>
    </source>
</evidence>
<evidence type="ECO:0000256" key="1">
    <source>
        <dbReference type="ARBA" id="ARBA00001947"/>
    </source>
</evidence>
<keyword evidence="8" id="KW-0472">Membrane</keyword>
<keyword evidence="4" id="KW-0378">Hydrolase</keyword>
<feature type="signal peptide" evidence="9">
    <location>
        <begin position="1"/>
        <end position="20"/>
    </location>
</feature>
<dbReference type="Proteomes" id="UP001162131">
    <property type="component" value="Unassembled WGS sequence"/>
</dbReference>
<evidence type="ECO:0000313" key="12">
    <source>
        <dbReference type="Proteomes" id="UP001162131"/>
    </source>
</evidence>